<feature type="domain" description="Protein kinase" evidence="1">
    <location>
        <begin position="100"/>
        <end position="293"/>
    </location>
</feature>
<dbReference type="SUPFAM" id="SSF56112">
    <property type="entry name" value="Protein kinase-like (PK-like)"/>
    <property type="match status" value="1"/>
</dbReference>
<evidence type="ECO:0000313" key="3">
    <source>
        <dbReference type="Proteomes" id="UP001396898"/>
    </source>
</evidence>
<reference evidence="2 3" key="1">
    <citation type="submission" date="2023-01" db="EMBL/GenBank/DDBJ databases">
        <title>Analysis of 21 Apiospora genomes using comparative genomics revels a genus with tremendous synthesis potential of carbohydrate active enzymes and secondary metabolites.</title>
        <authorList>
            <person name="Sorensen T."/>
        </authorList>
    </citation>
    <scope>NUCLEOTIDE SEQUENCE [LARGE SCALE GENOMIC DNA]</scope>
    <source>
        <strain evidence="2 3">CBS 20057</strain>
    </source>
</reference>
<dbReference type="InterPro" id="IPR011009">
    <property type="entry name" value="Kinase-like_dom_sf"/>
</dbReference>
<name>A0ABR1R453_9PEZI</name>
<accession>A0ABR1R453</accession>
<dbReference type="InterPro" id="IPR000719">
    <property type="entry name" value="Prot_kinase_dom"/>
</dbReference>
<organism evidence="2 3">
    <name type="scientific">Apiospora marii</name>
    <dbReference type="NCBI Taxonomy" id="335849"/>
    <lineage>
        <taxon>Eukaryota</taxon>
        <taxon>Fungi</taxon>
        <taxon>Dikarya</taxon>
        <taxon>Ascomycota</taxon>
        <taxon>Pezizomycotina</taxon>
        <taxon>Sordariomycetes</taxon>
        <taxon>Xylariomycetidae</taxon>
        <taxon>Amphisphaeriales</taxon>
        <taxon>Apiosporaceae</taxon>
        <taxon>Apiospora</taxon>
    </lineage>
</organism>
<dbReference type="EMBL" id="JAQQWI010000019">
    <property type="protein sequence ID" value="KAK7998873.1"/>
    <property type="molecule type" value="Genomic_DNA"/>
</dbReference>
<evidence type="ECO:0000313" key="2">
    <source>
        <dbReference type="EMBL" id="KAK7998873.1"/>
    </source>
</evidence>
<sequence>MASDKPNAVLSFLPLNGGGSTVRVRVDNLIRYVKIPSYVLDHEPDMLGGPNPKVLALDYPSGVKCLEIHRGPVLAIRPLQFELKGVEGVSLPISHDYETFEVLEPLLTGVRDRLCVVKHPDLKEHGKMVMKIAEMPENWISPDGTVLASLAHQETSIAKEFRMQREIVALGLGLAPEIIGLVTEKGRGAIGFLMEYIEGARSFNQLNREGVMMTNAEKEGFRHALRLLHDHGFIHGDINSGNLMRRPNGPPMMIDYEKAQRVNSEGHAEDFPGSPQEIERGTLKSWMEILSSL</sequence>
<evidence type="ECO:0000259" key="1">
    <source>
        <dbReference type="PROSITE" id="PS50011"/>
    </source>
</evidence>
<keyword evidence="3" id="KW-1185">Reference proteome</keyword>
<dbReference type="InterPro" id="IPR004147">
    <property type="entry name" value="ABC1_dom"/>
</dbReference>
<dbReference type="Pfam" id="PF03109">
    <property type="entry name" value="ABC1"/>
    <property type="match status" value="1"/>
</dbReference>
<dbReference type="Gene3D" id="1.10.510.10">
    <property type="entry name" value="Transferase(Phosphotransferase) domain 1"/>
    <property type="match status" value="1"/>
</dbReference>
<comment type="caution">
    <text evidence="2">The sequence shown here is derived from an EMBL/GenBank/DDBJ whole genome shotgun (WGS) entry which is preliminary data.</text>
</comment>
<dbReference type="Proteomes" id="UP001396898">
    <property type="component" value="Unassembled WGS sequence"/>
</dbReference>
<protein>
    <recommendedName>
        <fullName evidence="1">Protein kinase domain-containing protein</fullName>
    </recommendedName>
</protein>
<dbReference type="PROSITE" id="PS50011">
    <property type="entry name" value="PROTEIN_KINASE_DOM"/>
    <property type="match status" value="1"/>
</dbReference>
<proteinExistence type="predicted"/>
<gene>
    <name evidence="2" type="ORF">PG991_014548</name>
</gene>